<keyword evidence="3" id="KW-1185">Reference proteome</keyword>
<reference evidence="2 3" key="1">
    <citation type="submission" date="2019-03" db="EMBL/GenBank/DDBJ databases">
        <title>First draft genome of Liparis tanakae, snailfish: a comprehensive survey of snailfish specific genes.</title>
        <authorList>
            <person name="Kim W."/>
            <person name="Song I."/>
            <person name="Jeong J.-H."/>
            <person name="Kim D."/>
            <person name="Kim S."/>
            <person name="Ryu S."/>
            <person name="Song J.Y."/>
            <person name="Lee S.K."/>
        </authorList>
    </citation>
    <scope>NUCLEOTIDE SEQUENCE [LARGE SCALE GENOMIC DNA]</scope>
    <source>
        <tissue evidence="2">Muscle</tissue>
    </source>
</reference>
<dbReference type="AlphaFoldDB" id="A0A4Z2HWU3"/>
<gene>
    <name evidence="2" type="ORF">EYF80_019668</name>
</gene>
<evidence type="ECO:0000313" key="2">
    <source>
        <dbReference type="EMBL" id="TNN70167.1"/>
    </source>
</evidence>
<evidence type="ECO:0000256" key="1">
    <source>
        <dbReference type="SAM" id="MobiDB-lite"/>
    </source>
</evidence>
<protein>
    <submittedName>
        <fullName evidence="2">Uncharacterized protein</fullName>
    </submittedName>
</protein>
<sequence>MREGARHANLPSLPRANSSEELCPLGDGSGLRPMVAARGGACSPHNPCDGVAIWIAVASHAHIRDMNSFQDVALQDPMQEAEWQPHDGCTDISAIPPHSIKIVQSSSLRADALPRRQLRSEEDHAM</sequence>
<feature type="region of interest" description="Disordered" evidence="1">
    <location>
        <begin position="1"/>
        <end position="21"/>
    </location>
</feature>
<evidence type="ECO:0000313" key="3">
    <source>
        <dbReference type="Proteomes" id="UP000314294"/>
    </source>
</evidence>
<proteinExistence type="predicted"/>
<accession>A0A4Z2HWU3</accession>
<organism evidence="2 3">
    <name type="scientific">Liparis tanakae</name>
    <name type="common">Tanaka's snailfish</name>
    <dbReference type="NCBI Taxonomy" id="230148"/>
    <lineage>
        <taxon>Eukaryota</taxon>
        <taxon>Metazoa</taxon>
        <taxon>Chordata</taxon>
        <taxon>Craniata</taxon>
        <taxon>Vertebrata</taxon>
        <taxon>Euteleostomi</taxon>
        <taxon>Actinopterygii</taxon>
        <taxon>Neopterygii</taxon>
        <taxon>Teleostei</taxon>
        <taxon>Neoteleostei</taxon>
        <taxon>Acanthomorphata</taxon>
        <taxon>Eupercaria</taxon>
        <taxon>Perciformes</taxon>
        <taxon>Cottioidei</taxon>
        <taxon>Cottales</taxon>
        <taxon>Liparidae</taxon>
        <taxon>Liparis</taxon>
    </lineage>
</organism>
<name>A0A4Z2HWU3_9TELE</name>
<comment type="caution">
    <text evidence="2">The sequence shown here is derived from an EMBL/GenBank/DDBJ whole genome shotgun (WGS) entry which is preliminary data.</text>
</comment>
<dbReference type="EMBL" id="SRLO01000167">
    <property type="protein sequence ID" value="TNN70167.1"/>
    <property type="molecule type" value="Genomic_DNA"/>
</dbReference>
<dbReference type="Proteomes" id="UP000314294">
    <property type="component" value="Unassembled WGS sequence"/>
</dbReference>